<dbReference type="InterPro" id="IPR043426">
    <property type="entry name" value="MltB-like"/>
</dbReference>
<sequence>MSFNKTRSLFILLFILIHPTLSLAICSETPDKFNEWMSDAREQALKKGINADVVNKVFSNIKYRDATVSLDRKMFTAPPLSFQEYISGIATSNIIERGEKIKKEYQALFQKIQKDYGVPAGILITLWGLESRFGDRMGEVPTFSTLATLAYDCRRSALFTEQFFVALELVNQGIISAESRGALHGEIGPFQFLPSNVKKFSVDGDGDGKASIITSNIDAIESAANFLKKNGWIKNKGYQPEEKNFLILKRWNNSTNYIKAVAYIAAHIDGIKLKDGYQ</sequence>
<evidence type="ECO:0000259" key="2">
    <source>
        <dbReference type="Pfam" id="PF13406"/>
    </source>
</evidence>
<dbReference type="EC" id="3.2.1.-" evidence="3"/>
<dbReference type="PATRIC" id="fig|556287.9.peg.6"/>
<dbReference type="InterPro" id="IPR023346">
    <property type="entry name" value="Lysozyme-like_dom_sf"/>
</dbReference>
<feature type="chain" id="PRO_5002480331" evidence="1">
    <location>
        <begin position="25"/>
        <end position="278"/>
    </location>
</feature>
<evidence type="ECO:0000313" key="3">
    <source>
        <dbReference type="EMBL" id="KJZ82406.1"/>
    </source>
</evidence>
<keyword evidence="3" id="KW-0378">Hydrolase</keyword>
<accession>A0A0F4VLP9</accession>
<proteinExistence type="predicted"/>
<feature type="signal peptide" evidence="1">
    <location>
        <begin position="1"/>
        <end position="24"/>
    </location>
</feature>
<dbReference type="Pfam" id="PF13406">
    <property type="entry name" value="SLT_2"/>
    <property type="match status" value="1"/>
</dbReference>
<reference evidence="3 4" key="1">
    <citation type="journal article" date="2015" name="Phytopathology">
        <title>Genomes of Candidatus Liberibacter solanacearum haplotype A from New Zealand and the USA suggest significant genome plasticity in the species.</title>
        <authorList>
            <person name="Thompson S.M."/>
            <person name="Johnson C.P."/>
            <person name="Lu A.Y."/>
            <person name="Frampton R.A."/>
            <person name="Sullivan K.L."/>
            <person name="Fiers M.W."/>
            <person name="Crowhurst R.N."/>
            <person name="Pitman A.R."/>
            <person name="Scott I."/>
            <person name="Gudmestad N.C."/>
            <person name="Smith G.R."/>
        </authorList>
    </citation>
    <scope>NUCLEOTIDE SEQUENCE [LARGE SCALE GENOMIC DNA]</scope>
    <source>
        <strain evidence="3 4">LsoNZ1</strain>
    </source>
</reference>
<keyword evidence="4" id="KW-1185">Reference proteome</keyword>
<protein>
    <submittedName>
        <fullName evidence="3">Membrane-bound lytic murein transglycosylase B</fullName>
        <ecNumber evidence="3">3.2.1.-</ecNumber>
    </submittedName>
</protein>
<dbReference type="SUPFAM" id="SSF53955">
    <property type="entry name" value="Lysozyme-like"/>
    <property type="match status" value="1"/>
</dbReference>
<dbReference type="PANTHER" id="PTHR30163:SF8">
    <property type="entry name" value="LYTIC MUREIN TRANSGLYCOSYLASE"/>
    <property type="match status" value="1"/>
</dbReference>
<dbReference type="CDD" id="cd13399">
    <property type="entry name" value="Slt35-like"/>
    <property type="match status" value="1"/>
</dbReference>
<dbReference type="Gene3D" id="1.10.8.350">
    <property type="entry name" value="Bacterial muramidase"/>
    <property type="match status" value="1"/>
</dbReference>
<dbReference type="PANTHER" id="PTHR30163">
    <property type="entry name" value="MEMBRANE-BOUND LYTIC MUREIN TRANSGLYCOSYLASE B"/>
    <property type="match status" value="1"/>
</dbReference>
<dbReference type="AlphaFoldDB" id="A0A0F4VLP9"/>
<keyword evidence="1" id="KW-0732">Signal</keyword>
<organism evidence="3 4">
    <name type="scientific">Candidatus Liberibacter solanacearum</name>
    <dbReference type="NCBI Taxonomy" id="556287"/>
    <lineage>
        <taxon>Bacteria</taxon>
        <taxon>Pseudomonadati</taxon>
        <taxon>Pseudomonadota</taxon>
        <taxon>Alphaproteobacteria</taxon>
        <taxon>Hyphomicrobiales</taxon>
        <taxon>Rhizobiaceae</taxon>
        <taxon>Liberibacter</taxon>
    </lineage>
</organism>
<dbReference type="GO" id="GO:0009253">
    <property type="term" value="P:peptidoglycan catabolic process"/>
    <property type="evidence" value="ECO:0007669"/>
    <property type="project" value="TreeGrafter"/>
</dbReference>
<feature type="domain" description="Transglycosylase SLT" evidence="2">
    <location>
        <begin position="32"/>
        <end position="239"/>
    </location>
</feature>
<keyword evidence="3" id="KW-0326">Glycosidase</keyword>
<dbReference type="InterPro" id="IPR031304">
    <property type="entry name" value="SLT_2"/>
</dbReference>
<gene>
    <name evidence="3" type="ORF">DJ66_0006</name>
</gene>
<evidence type="ECO:0000256" key="1">
    <source>
        <dbReference type="SAM" id="SignalP"/>
    </source>
</evidence>
<evidence type="ECO:0000313" key="4">
    <source>
        <dbReference type="Proteomes" id="UP000033731"/>
    </source>
</evidence>
<dbReference type="Gene3D" id="1.10.530.10">
    <property type="match status" value="1"/>
</dbReference>
<dbReference type="Proteomes" id="UP000033731">
    <property type="component" value="Unassembled WGS sequence"/>
</dbReference>
<name>A0A0F4VLP9_9HYPH</name>
<dbReference type="GO" id="GO:0008933">
    <property type="term" value="F:peptidoglycan lytic transglycosylase activity"/>
    <property type="evidence" value="ECO:0007669"/>
    <property type="project" value="TreeGrafter"/>
</dbReference>
<dbReference type="EMBL" id="JMTK01000001">
    <property type="protein sequence ID" value="KJZ82406.1"/>
    <property type="molecule type" value="Genomic_DNA"/>
</dbReference>
<comment type="caution">
    <text evidence="3">The sequence shown here is derived from an EMBL/GenBank/DDBJ whole genome shotgun (WGS) entry which is preliminary data.</text>
</comment>
<dbReference type="RefSeq" id="WP_052691131.1">
    <property type="nucleotide sequence ID" value="NZ_JMTK01000001.1"/>
</dbReference>
<dbReference type="GO" id="GO:0016798">
    <property type="term" value="F:hydrolase activity, acting on glycosyl bonds"/>
    <property type="evidence" value="ECO:0007669"/>
    <property type="project" value="UniProtKB-KW"/>
</dbReference>